<protein>
    <submittedName>
        <fullName evidence="2">Uncharacterized protein</fullName>
    </submittedName>
</protein>
<feature type="compositionally biased region" description="Acidic residues" evidence="1">
    <location>
        <begin position="61"/>
        <end position="70"/>
    </location>
</feature>
<dbReference type="EMBL" id="SZYD01000009">
    <property type="protein sequence ID" value="KAD5318385.1"/>
    <property type="molecule type" value="Genomic_DNA"/>
</dbReference>
<evidence type="ECO:0000256" key="1">
    <source>
        <dbReference type="SAM" id="MobiDB-lite"/>
    </source>
</evidence>
<comment type="caution">
    <text evidence="2">The sequence shown here is derived from an EMBL/GenBank/DDBJ whole genome shotgun (WGS) entry which is preliminary data.</text>
</comment>
<evidence type="ECO:0000313" key="2">
    <source>
        <dbReference type="EMBL" id="KAD5318385.1"/>
    </source>
</evidence>
<keyword evidence="3" id="KW-1185">Reference proteome</keyword>
<evidence type="ECO:0000313" key="3">
    <source>
        <dbReference type="Proteomes" id="UP000326396"/>
    </source>
</evidence>
<dbReference type="AlphaFoldDB" id="A0A5N6NWN3"/>
<organism evidence="2 3">
    <name type="scientific">Mikania micrantha</name>
    <name type="common">bitter vine</name>
    <dbReference type="NCBI Taxonomy" id="192012"/>
    <lineage>
        <taxon>Eukaryota</taxon>
        <taxon>Viridiplantae</taxon>
        <taxon>Streptophyta</taxon>
        <taxon>Embryophyta</taxon>
        <taxon>Tracheophyta</taxon>
        <taxon>Spermatophyta</taxon>
        <taxon>Magnoliopsida</taxon>
        <taxon>eudicotyledons</taxon>
        <taxon>Gunneridae</taxon>
        <taxon>Pentapetalae</taxon>
        <taxon>asterids</taxon>
        <taxon>campanulids</taxon>
        <taxon>Asterales</taxon>
        <taxon>Asteraceae</taxon>
        <taxon>Asteroideae</taxon>
        <taxon>Heliantheae alliance</taxon>
        <taxon>Eupatorieae</taxon>
        <taxon>Mikania</taxon>
    </lineage>
</organism>
<gene>
    <name evidence="2" type="ORF">E3N88_18331</name>
</gene>
<sequence>MASSSTISKYQKSEETIQILLKGQEKDKKDNCIMRNSLCMLNGLVILDRRSNISTLSGLLDETEEDGDEEEKGRGWDD</sequence>
<feature type="region of interest" description="Disordered" evidence="1">
    <location>
        <begin position="58"/>
        <end position="78"/>
    </location>
</feature>
<name>A0A5N6NWN3_9ASTR</name>
<reference evidence="2 3" key="1">
    <citation type="submission" date="2019-05" db="EMBL/GenBank/DDBJ databases">
        <title>Mikania micrantha, genome provides insights into the molecular mechanism of rapid growth.</title>
        <authorList>
            <person name="Liu B."/>
        </authorList>
    </citation>
    <scope>NUCLEOTIDE SEQUENCE [LARGE SCALE GENOMIC DNA]</scope>
    <source>
        <strain evidence="2">NLD-2019</strain>
        <tissue evidence="2">Leaf</tissue>
    </source>
</reference>
<accession>A0A5N6NWN3</accession>
<dbReference type="Proteomes" id="UP000326396">
    <property type="component" value="Linkage Group LG17"/>
</dbReference>
<proteinExistence type="predicted"/>